<gene>
    <name evidence="2" type="ORF">EVS81_15420</name>
</gene>
<dbReference type="EMBL" id="CP035806">
    <property type="protein sequence ID" value="QBE50047.1"/>
    <property type="molecule type" value="Genomic_DNA"/>
</dbReference>
<dbReference type="Pfam" id="PF13521">
    <property type="entry name" value="AAA_28"/>
    <property type="match status" value="1"/>
</dbReference>
<dbReference type="InterPro" id="IPR038727">
    <property type="entry name" value="NadR/Ttd14_AAA_dom"/>
</dbReference>
<evidence type="ECO:0000313" key="2">
    <source>
        <dbReference type="EMBL" id="QBE50047.1"/>
    </source>
</evidence>
<sequence>MRVVVSGTHGSGKSTLISDFTMNHRAWRMLPDPYEEVDLANDVPGAATFFAQLRYSALRLLEPQAAPVIAERGPLDFLAYLHASAELGRPGEHAAGFERGIALTRRAMETVDLLVLLPLNQQDTIDIPADEDLELRAAMDQSLLELAEDTELTAGAEVVELVGSREERRASLEAIVERWERGAQHAARATR</sequence>
<accession>A0A4P6KHL7</accession>
<evidence type="ECO:0000313" key="3">
    <source>
        <dbReference type="Proteomes" id="UP000289260"/>
    </source>
</evidence>
<keyword evidence="3" id="KW-1185">Reference proteome</keyword>
<dbReference type="RefSeq" id="WP_130111142.1">
    <property type="nucleotide sequence ID" value="NZ_CP035806.1"/>
</dbReference>
<dbReference type="AlphaFoldDB" id="A0A4P6KHL7"/>
<organism evidence="2 3">
    <name type="scientific">Leucobacter triazinivorans</name>
    <dbReference type="NCBI Taxonomy" id="1784719"/>
    <lineage>
        <taxon>Bacteria</taxon>
        <taxon>Bacillati</taxon>
        <taxon>Actinomycetota</taxon>
        <taxon>Actinomycetes</taxon>
        <taxon>Micrococcales</taxon>
        <taxon>Microbacteriaceae</taxon>
        <taxon>Leucobacter</taxon>
    </lineage>
</organism>
<dbReference type="InterPro" id="IPR027417">
    <property type="entry name" value="P-loop_NTPase"/>
</dbReference>
<dbReference type="OrthoDB" id="7351510at2"/>
<protein>
    <recommendedName>
        <fullName evidence="1">NadR/Ttd14 AAA domain-containing protein</fullName>
    </recommendedName>
</protein>
<evidence type="ECO:0000259" key="1">
    <source>
        <dbReference type="Pfam" id="PF13521"/>
    </source>
</evidence>
<reference evidence="2 3" key="1">
    <citation type="submission" date="2019-02" db="EMBL/GenBank/DDBJ databases">
        <authorList>
            <person name="Sun L."/>
            <person name="Pan D."/>
            <person name="Wu X."/>
        </authorList>
    </citation>
    <scope>NUCLEOTIDE SEQUENCE [LARGE SCALE GENOMIC DNA]</scope>
    <source>
        <strain evidence="2 3">JW-1</strain>
    </source>
</reference>
<feature type="domain" description="NadR/Ttd14 AAA" evidence="1">
    <location>
        <begin position="2"/>
        <end position="168"/>
    </location>
</feature>
<name>A0A4P6KHL7_9MICO</name>
<dbReference type="Gene3D" id="3.40.50.300">
    <property type="entry name" value="P-loop containing nucleotide triphosphate hydrolases"/>
    <property type="match status" value="1"/>
</dbReference>
<dbReference type="SUPFAM" id="SSF52540">
    <property type="entry name" value="P-loop containing nucleoside triphosphate hydrolases"/>
    <property type="match status" value="1"/>
</dbReference>
<dbReference type="Proteomes" id="UP000289260">
    <property type="component" value="Chromosome"/>
</dbReference>
<dbReference type="KEGG" id="ltr:EVS81_15420"/>
<proteinExistence type="predicted"/>